<evidence type="ECO:0000313" key="2">
    <source>
        <dbReference type="EMBL" id="SDU02846.1"/>
    </source>
</evidence>
<protein>
    <submittedName>
        <fullName evidence="2">Uncharacterized protein</fullName>
    </submittedName>
</protein>
<evidence type="ECO:0000313" key="3">
    <source>
        <dbReference type="Proteomes" id="UP000198976"/>
    </source>
</evidence>
<dbReference type="RefSeq" id="WP_058237235.1">
    <property type="nucleotide sequence ID" value="NZ_LT629792.1"/>
</dbReference>
<evidence type="ECO:0000256" key="1">
    <source>
        <dbReference type="SAM" id="MobiDB-lite"/>
    </source>
</evidence>
<organism evidence="2 3">
    <name type="scientific">Schaalia radingae</name>
    <dbReference type="NCBI Taxonomy" id="131110"/>
    <lineage>
        <taxon>Bacteria</taxon>
        <taxon>Bacillati</taxon>
        <taxon>Actinomycetota</taxon>
        <taxon>Actinomycetes</taxon>
        <taxon>Actinomycetales</taxon>
        <taxon>Actinomycetaceae</taxon>
        <taxon>Schaalia</taxon>
    </lineage>
</organism>
<gene>
    <name evidence="2" type="ORF">SAMN04489714_1717</name>
</gene>
<sequence length="69" mass="8167">MAEHSRRRRVIRISPTDQRLIDDGVAPSWDEKVTSRDREREGAQRHNDHENDARLLDNVPPHWQVRSDS</sequence>
<feature type="compositionally biased region" description="Basic and acidic residues" evidence="1">
    <location>
        <begin position="29"/>
        <end position="55"/>
    </location>
</feature>
<reference evidence="2 3" key="1">
    <citation type="submission" date="2016-10" db="EMBL/GenBank/DDBJ databases">
        <authorList>
            <person name="Varghese N."/>
            <person name="Submissions S."/>
        </authorList>
    </citation>
    <scope>NUCLEOTIDE SEQUENCE [LARGE SCALE GENOMIC DNA]</scope>
    <source>
        <strain evidence="2 3">DSM 9169</strain>
    </source>
</reference>
<dbReference type="EMBL" id="LT629792">
    <property type="protein sequence ID" value="SDU02846.1"/>
    <property type="molecule type" value="Genomic_DNA"/>
</dbReference>
<dbReference type="Proteomes" id="UP000198976">
    <property type="component" value="Chromosome I"/>
</dbReference>
<accession>A0ABY0VA87</accession>
<proteinExistence type="predicted"/>
<keyword evidence="3" id="KW-1185">Reference proteome</keyword>
<name>A0ABY0VA87_9ACTO</name>
<feature type="region of interest" description="Disordered" evidence="1">
    <location>
        <begin position="19"/>
        <end position="69"/>
    </location>
</feature>